<evidence type="ECO:0008006" key="3">
    <source>
        <dbReference type="Google" id="ProtNLM"/>
    </source>
</evidence>
<dbReference type="Gene3D" id="3.90.550.10">
    <property type="entry name" value="Spore Coat Polysaccharide Biosynthesis Protein SpsA, Chain A"/>
    <property type="match status" value="1"/>
</dbReference>
<dbReference type="HOGENOM" id="CLU_1018340_0_0_7"/>
<proteinExistence type="predicted"/>
<dbReference type="EMBL" id="CP003360">
    <property type="protein sequence ID" value="AFM26289.1"/>
    <property type="molecule type" value="Genomic_DNA"/>
</dbReference>
<dbReference type="Proteomes" id="UP000006055">
    <property type="component" value="Chromosome"/>
</dbReference>
<keyword evidence="2" id="KW-1185">Reference proteome</keyword>
<dbReference type="PATRIC" id="fig|706587.4.peg.4139"/>
<gene>
    <name evidence="1" type="ordered locus">Desti_3643</name>
</gene>
<accession>I4C9P8</accession>
<dbReference type="STRING" id="706587.Desti_3643"/>
<reference evidence="2" key="1">
    <citation type="submission" date="2012-06" db="EMBL/GenBank/DDBJ databases">
        <title>Complete sequence of chromosome of Desulfomonile tiedjei DSM 6799.</title>
        <authorList>
            <person name="Lucas S."/>
            <person name="Copeland A."/>
            <person name="Lapidus A."/>
            <person name="Glavina del Rio T."/>
            <person name="Dalin E."/>
            <person name="Tice H."/>
            <person name="Bruce D."/>
            <person name="Goodwin L."/>
            <person name="Pitluck S."/>
            <person name="Peters L."/>
            <person name="Ovchinnikova G."/>
            <person name="Zeytun A."/>
            <person name="Lu M."/>
            <person name="Kyrpides N."/>
            <person name="Mavromatis K."/>
            <person name="Ivanova N."/>
            <person name="Brettin T."/>
            <person name="Detter J.C."/>
            <person name="Han C."/>
            <person name="Larimer F."/>
            <person name="Land M."/>
            <person name="Hauser L."/>
            <person name="Markowitz V."/>
            <person name="Cheng J.-F."/>
            <person name="Hugenholtz P."/>
            <person name="Woyke T."/>
            <person name="Wu D."/>
            <person name="Spring S."/>
            <person name="Schroeder M."/>
            <person name="Brambilla E."/>
            <person name="Klenk H.-P."/>
            <person name="Eisen J.A."/>
        </authorList>
    </citation>
    <scope>NUCLEOTIDE SEQUENCE [LARGE SCALE GENOMIC DNA]</scope>
    <source>
        <strain evidence="2">ATCC 49306 / DSM 6799 / DCB-1</strain>
    </source>
</reference>
<dbReference type="eggNOG" id="COG1216">
    <property type="taxonomic scope" value="Bacteria"/>
</dbReference>
<evidence type="ECO:0000313" key="2">
    <source>
        <dbReference type="Proteomes" id="UP000006055"/>
    </source>
</evidence>
<sequence length="273" mass="30682">MPPDAPRLAVVSNLRNDAAASILKVCLEGITRFTPEPHEVWVIDNNSPLSQVEWLKEQSGINVALNRTEPLPPESQEAIKADVPGSQLQWGSYANAIGLELAVRLIDPETRYLMTMHMDTLPCRSGWLSYLKGKLVDGTGAAGVRFDRTRTPEGILHVLGYMVDFRLFARLKLDFFPRLPEFDVGDLVTTRLREAGFKVFACPNTLWEPHLVESISPGSPFRDLPVDRSFDDEGNVFFLHLGRGVRKSTGEHRTGITVDEWVRVAREKIFTQD</sequence>
<dbReference type="AlphaFoldDB" id="I4C9P8"/>
<protein>
    <recommendedName>
        <fullName evidence="3">Glycosyltransferase</fullName>
    </recommendedName>
</protein>
<dbReference type="InterPro" id="IPR029044">
    <property type="entry name" value="Nucleotide-diphossugar_trans"/>
</dbReference>
<organism evidence="1 2">
    <name type="scientific">Desulfomonile tiedjei (strain ATCC 49306 / DSM 6799 / DCB-1)</name>
    <dbReference type="NCBI Taxonomy" id="706587"/>
    <lineage>
        <taxon>Bacteria</taxon>
        <taxon>Pseudomonadati</taxon>
        <taxon>Thermodesulfobacteriota</taxon>
        <taxon>Desulfomonilia</taxon>
        <taxon>Desulfomonilales</taxon>
        <taxon>Desulfomonilaceae</taxon>
        <taxon>Desulfomonile</taxon>
    </lineage>
</organism>
<dbReference type="KEGG" id="dti:Desti_3643"/>
<name>I4C9P8_DESTA</name>
<evidence type="ECO:0000313" key="1">
    <source>
        <dbReference type="EMBL" id="AFM26289.1"/>
    </source>
</evidence>
<dbReference type="SUPFAM" id="SSF53448">
    <property type="entry name" value="Nucleotide-diphospho-sugar transferases"/>
    <property type="match status" value="1"/>
</dbReference>